<dbReference type="Proteomes" id="UP000193334">
    <property type="component" value="Chromosome"/>
</dbReference>
<evidence type="ECO:0000313" key="3">
    <source>
        <dbReference type="Proteomes" id="UP000193334"/>
    </source>
</evidence>
<name>A0A1W6LQ26_9BACT</name>
<dbReference type="GO" id="GO:0015937">
    <property type="term" value="P:coenzyme A biosynthetic process"/>
    <property type="evidence" value="ECO:0007669"/>
    <property type="project" value="UniProtKB-ARBA"/>
</dbReference>
<dbReference type="InterPro" id="IPR007085">
    <property type="entry name" value="DNA/pantothenate-metab_flavo_C"/>
</dbReference>
<dbReference type="GO" id="GO:0003824">
    <property type="term" value="F:catalytic activity"/>
    <property type="evidence" value="ECO:0007669"/>
    <property type="project" value="UniProtKB-ARBA"/>
</dbReference>
<protein>
    <submittedName>
        <fullName evidence="2">DNA/pantothenate metabolism flavoprotein</fullName>
    </submittedName>
</protein>
<dbReference type="EMBL" id="CP021023">
    <property type="protein sequence ID" value="ARN57851.1"/>
    <property type="molecule type" value="Genomic_DNA"/>
</dbReference>
<evidence type="ECO:0000259" key="1">
    <source>
        <dbReference type="Pfam" id="PF04127"/>
    </source>
</evidence>
<dbReference type="Gene3D" id="3.40.50.10300">
    <property type="entry name" value="CoaB-like"/>
    <property type="match status" value="1"/>
</dbReference>
<feature type="domain" description="DNA/pantothenate metabolism flavoprotein C-terminal" evidence="1">
    <location>
        <begin position="2"/>
        <end position="200"/>
    </location>
</feature>
<dbReference type="SUPFAM" id="SSF102645">
    <property type="entry name" value="CoaB-like"/>
    <property type="match status" value="1"/>
</dbReference>
<dbReference type="RefSeq" id="WP_085756468.1">
    <property type="nucleotide sequence ID" value="NZ_CP021023.1"/>
</dbReference>
<accession>A0A1W6LQ26</accession>
<reference evidence="3" key="1">
    <citation type="submission" date="2017-04" db="EMBL/GenBank/DDBJ databases">
        <title>Comparative genomics and description of representatives of a novel lineage of planctomycetes thriving in anoxic sediments.</title>
        <authorList>
            <person name="Spring S."/>
            <person name="Bunk B."/>
            <person name="Sproer C."/>
        </authorList>
    </citation>
    <scope>NUCLEOTIDE SEQUENCE [LARGE SCALE GENOMIC DNA]</scope>
    <source>
        <strain evidence="3">ST-PulAB-D4</strain>
    </source>
</reference>
<proteinExistence type="predicted"/>
<dbReference type="STRING" id="1941349.STSP1_02277"/>
<dbReference type="InterPro" id="IPR035929">
    <property type="entry name" value="CoaB-like_sf"/>
</dbReference>
<dbReference type="AlphaFoldDB" id="A0A1W6LQ26"/>
<dbReference type="KEGG" id="pbp:STSP1_02277"/>
<gene>
    <name evidence="2" type="primary">coaBC_2</name>
    <name evidence="2" type="ORF">STSP1_02277</name>
</gene>
<sequence length="213" mass="23529">MRVLVTAGGTREYIDPVRYITNASTGKMGYAAAAAAVERGHSVKLISAPTSIAHPKGAELISIVSAEEMFEAVKNEFASCDCLIMAAAVSDYRPERYAEKKIKKSSEEIELTFHKTPDILQWAGDNKNGQIIVGFALEDESLLEKADEKMQRKKMDIIVANSPSAISQECSHIYIKQSGGEWLNRPERHKSETAVEIIRMADRIHSEKTGEST</sequence>
<dbReference type="Pfam" id="PF04127">
    <property type="entry name" value="DFP"/>
    <property type="match status" value="1"/>
</dbReference>
<keyword evidence="3" id="KW-1185">Reference proteome</keyword>
<evidence type="ECO:0000313" key="2">
    <source>
        <dbReference type="EMBL" id="ARN57851.1"/>
    </source>
</evidence>
<organism evidence="2 3">
    <name type="scientific">Sedimentisphaera salicampi</name>
    <dbReference type="NCBI Taxonomy" id="1941349"/>
    <lineage>
        <taxon>Bacteria</taxon>
        <taxon>Pseudomonadati</taxon>
        <taxon>Planctomycetota</taxon>
        <taxon>Phycisphaerae</taxon>
        <taxon>Sedimentisphaerales</taxon>
        <taxon>Sedimentisphaeraceae</taxon>
        <taxon>Sedimentisphaera</taxon>
    </lineage>
</organism>